<reference evidence="2" key="1">
    <citation type="submission" date="2018-05" db="EMBL/GenBank/DDBJ databases">
        <title>Complete Genome Sequences of Extremely Thermoacidophilic, Metal-Mobilizing Type-Strain Members of the Archaeal Family Sulfolobaceae: Acidianus brierleyi DSM-1651T, Acidianus sulfidivorans DSM-18786T, Metallosphaera hakonensis DSM-7519T, and Metallosphaera prunae DSM-10039T.</title>
        <authorList>
            <person name="Counts J.A."/>
            <person name="Kelly R.M."/>
        </authorList>
    </citation>
    <scope>NUCLEOTIDE SEQUENCE [LARGE SCALE GENOMIC DNA]</scope>
    <source>
        <strain evidence="2">HO1-1</strain>
    </source>
</reference>
<dbReference type="InterPro" id="IPR036526">
    <property type="entry name" value="C-N_Hydrolase_sf"/>
</dbReference>
<gene>
    <name evidence="2" type="ORF">DFR87_07360</name>
</gene>
<name>A0A2U9IU70_9CREN</name>
<dbReference type="KEGG" id="mhk:DFR87_07360"/>
<organism evidence="2 3">
    <name type="scientific">Metallosphaera hakonensis JCM 8857 = DSM 7519</name>
    <dbReference type="NCBI Taxonomy" id="1293036"/>
    <lineage>
        <taxon>Archaea</taxon>
        <taxon>Thermoproteota</taxon>
        <taxon>Thermoprotei</taxon>
        <taxon>Sulfolobales</taxon>
        <taxon>Sulfolobaceae</taxon>
        <taxon>Metallosphaera</taxon>
    </lineage>
</organism>
<keyword evidence="2" id="KW-0378">Hydrolase</keyword>
<evidence type="ECO:0000259" key="1">
    <source>
        <dbReference type="PROSITE" id="PS50263"/>
    </source>
</evidence>
<accession>A0A2U9IU70</accession>
<dbReference type="InterPro" id="IPR003010">
    <property type="entry name" value="C-N_Hydrolase"/>
</dbReference>
<evidence type="ECO:0000313" key="3">
    <source>
        <dbReference type="Proteomes" id="UP000247586"/>
    </source>
</evidence>
<feature type="domain" description="CN hydrolase" evidence="1">
    <location>
        <begin position="1"/>
        <end position="247"/>
    </location>
</feature>
<dbReference type="Pfam" id="PF00795">
    <property type="entry name" value="CN_hydrolase"/>
    <property type="match status" value="1"/>
</dbReference>
<dbReference type="OrthoDB" id="39312at2157"/>
<protein>
    <submittedName>
        <fullName evidence="2">Carbon-nitrogen hydrolase family protein</fullName>
    </submittedName>
</protein>
<keyword evidence="3" id="KW-1185">Reference proteome</keyword>
<dbReference type="RefSeq" id="WP_110369238.1">
    <property type="nucleotide sequence ID" value="NZ_CP029287.2"/>
</dbReference>
<dbReference type="GeneID" id="36835148"/>
<dbReference type="AlphaFoldDB" id="A0A2U9IU70"/>
<dbReference type="EMBL" id="CP029287">
    <property type="protein sequence ID" value="AWR99533.1"/>
    <property type="molecule type" value="Genomic_DNA"/>
</dbReference>
<dbReference type="Gene3D" id="3.60.110.10">
    <property type="entry name" value="Carbon-nitrogen hydrolase"/>
    <property type="match status" value="1"/>
</dbReference>
<evidence type="ECO:0000313" key="2">
    <source>
        <dbReference type="EMBL" id="AWR99533.1"/>
    </source>
</evidence>
<dbReference type="STRING" id="1293036.GCA_001315825_00267"/>
<dbReference type="PANTHER" id="PTHR23088">
    <property type="entry name" value="NITRILASE-RELATED"/>
    <property type="match status" value="1"/>
</dbReference>
<sequence length="291" mass="32094">MLISLTHLKLKEMAKKHNIEKAKKLVKTAKERGAKLVVLPSLFPVGNGFEVYDNEKKMRSMVKNLAEKIPGNASEIVIKLAMEGQVHVIAGPLLEQAGPKVFLTTLVISPDGEIIGKYRKVASSEKDIRLGISNGKEPMHVVLDRKYGLIAEDDLMSPEINRLLYFGGSQAVIGTMKAYGKRQESIKHLAITRTLENDTSYLVNGEIIENEEGEIIGYSPTFITTPDSLIYKEANEEDSIVLVESSMIATPHDNMIAKAGYLESIITGLCKSIKRVKTETISQSVKDHTAT</sequence>
<dbReference type="CDD" id="cd07197">
    <property type="entry name" value="nitrilase"/>
    <property type="match status" value="1"/>
</dbReference>
<proteinExistence type="predicted"/>
<dbReference type="SUPFAM" id="SSF56317">
    <property type="entry name" value="Carbon-nitrogen hydrolase"/>
    <property type="match status" value="1"/>
</dbReference>
<dbReference type="PANTHER" id="PTHR23088:SF27">
    <property type="entry name" value="DEAMINATED GLUTATHIONE AMIDASE"/>
    <property type="match status" value="1"/>
</dbReference>
<dbReference type="PROSITE" id="PS50263">
    <property type="entry name" value="CN_HYDROLASE"/>
    <property type="match status" value="1"/>
</dbReference>
<dbReference type="GO" id="GO:0016787">
    <property type="term" value="F:hydrolase activity"/>
    <property type="evidence" value="ECO:0007669"/>
    <property type="project" value="UniProtKB-KW"/>
</dbReference>
<dbReference type="Proteomes" id="UP000247586">
    <property type="component" value="Chromosome"/>
</dbReference>